<dbReference type="RefSeq" id="WP_405508400.1">
    <property type="nucleotide sequence ID" value="NZ_CP108341.1"/>
</dbReference>
<dbReference type="Proteomes" id="UP001621512">
    <property type="component" value="Chromosome"/>
</dbReference>
<dbReference type="InterPro" id="IPR006311">
    <property type="entry name" value="TAT_signal"/>
</dbReference>
<dbReference type="EMBL" id="CP108341">
    <property type="protein sequence ID" value="WTW31322.1"/>
    <property type="molecule type" value="Genomic_DNA"/>
</dbReference>
<name>A0ABZ1MW52_STREF</name>
<organism evidence="1 2">
    <name type="scientific">Streptomyces purpurascens</name>
    <dbReference type="NCBI Taxonomy" id="1924"/>
    <lineage>
        <taxon>Bacteria</taxon>
        <taxon>Bacillati</taxon>
        <taxon>Actinomycetota</taxon>
        <taxon>Actinomycetes</taxon>
        <taxon>Kitasatosporales</taxon>
        <taxon>Streptomycetaceae</taxon>
        <taxon>Streptomyces</taxon>
    </lineage>
</organism>
<dbReference type="PROSITE" id="PS51318">
    <property type="entry name" value="TAT"/>
    <property type="match status" value="1"/>
</dbReference>
<protein>
    <recommendedName>
        <fullName evidence="3">Twin-arginine translocation signal domain-containing protein</fullName>
    </recommendedName>
</protein>
<evidence type="ECO:0000313" key="1">
    <source>
        <dbReference type="EMBL" id="WTW31322.1"/>
    </source>
</evidence>
<proteinExistence type="predicted"/>
<evidence type="ECO:0000313" key="2">
    <source>
        <dbReference type="Proteomes" id="UP001621512"/>
    </source>
</evidence>
<accession>A0ABZ1MW52</accession>
<reference evidence="1 2" key="1">
    <citation type="submission" date="2022-10" db="EMBL/GenBank/DDBJ databases">
        <title>The complete genomes of actinobacterial strains from the NBC collection.</title>
        <authorList>
            <person name="Joergensen T.S."/>
            <person name="Alvarez Arevalo M."/>
            <person name="Sterndorff E.B."/>
            <person name="Faurdal D."/>
            <person name="Vuksanovic O."/>
            <person name="Mourched A.-S."/>
            <person name="Charusanti P."/>
            <person name="Shaw S."/>
            <person name="Blin K."/>
            <person name="Weber T."/>
        </authorList>
    </citation>
    <scope>NUCLEOTIDE SEQUENCE [LARGE SCALE GENOMIC DNA]</scope>
    <source>
        <strain evidence="1 2">NBC_00017</strain>
    </source>
</reference>
<evidence type="ECO:0008006" key="3">
    <source>
        <dbReference type="Google" id="ProtNLM"/>
    </source>
</evidence>
<gene>
    <name evidence="1" type="ORF">OHU35_36915</name>
</gene>
<keyword evidence="2" id="KW-1185">Reference proteome</keyword>
<sequence length="229" mass="24426">MNAKFSRRTVLKQFTGVVAGAALLTTGEGLLTPLTAQAADNSWNKSRSANGWDVLPGPSSGTATYDIPGTNLQVTLREGDVGTVLSYVAQRFHYDVAELEAGRGQIIGYSDALPVKADFESNHLSGTALALYPESYPLGVKGNLFPYQVTAIRDILAELQGVIKWGGDMEPAKESTFFVDVSPSSTKLAQVAQTLRQWRLTPGKGAGTQNIEDPKRITAAKKLAGKQAA</sequence>